<keyword evidence="7" id="KW-1185">Reference proteome</keyword>
<feature type="region of interest" description="Disordered" evidence="4">
    <location>
        <begin position="131"/>
        <end position="198"/>
    </location>
</feature>
<keyword evidence="3" id="KW-0206">Cytoskeleton</keyword>
<dbReference type="EMBL" id="VXAG01000360">
    <property type="protein sequence ID" value="NXJ78836.1"/>
    <property type="molecule type" value="Genomic_DNA"/>
</dbReference>
<accession>A0A7L0E713</accession>
<dbReference type="PANTHER" id="PTHR21553">
    <property type="entry name" value="ALMS1-RELATED"/>
    <property type="match status" value="1"/>
</dbReference>
<reference evidence="6 7" key="1">
    <citation type="submission" date="2019-09" db="EMBL/GenBank/DDBJ databases">
        <title>Bird 10,000 Genomes (B10K) Project - Family phase.</title>
        <authorList>
            <person name="Zhang G."/>
        </authorList>
    </citation>
    <scope>NUCLEOTIDE SEQUENCE [LARGE SCALE GENOMIC DNA]</scope>
    <source>
        <strain evidence="6">B10K-DU-007-40</strain>
        <tissue evidence="6">Mixed tissue sample</tissue>
    </source>
</reference>
<evidence type="ECO:0000313" key="6">
    <source>
        <dbReference type="EMBL" id="NXJ78836.1"/>
    </source>
</evidence>
<feature type="non-terminal residue" evidence="6">
    <location>
        <position position="248"/>
    </location>
</feature>
<dbReference type="PANTHER" id="PTHR21553:SF26">
    <property type="entry name" value="ALMS MOTIF DOMAIN-CONTAINING PROTEIN"/>
    <property type="match status" value="1"/>
</dbReference>
<name>A0A7L0E713_TROML</name>
<dbReference type="AlphaFoldDB" id="A0A7L0E713"/>
<feature type="non-terminal residue" evidence="6">
    <location>
        <position position="1"/>
    </location>
</feature>
<protein>
    <submittedName>
        <fullName evidence="6">CE295 protein</fullName>
    </submittedName>
</protein>
<dbReference type="Pfam" id="PF15309">
    <property type="entry name" value="ALMS_motif"/>
    <property type="match status" value="1"/>
</dbReference>
<evidence type="ECO:0000256" key="4">
    <source>
        <dbReference type="SAM" id="MobiDB-lite"/>
    </source>
</evidence>
<comment type="subcellular location">
    <subcellularLocation>
        <location evidence="1">Cytoplasm</location>
        <location evidence="1">Cytoskeleton</location>
        <location evidence="1">Microtubule organizing center</location>
        <location evidence="1">Centrosome</location>
    </subcellularLocation>
</comment>
<keyword evidence="2" id="KW-0963">Cytoplasm</keyword>
<dbReference type="GO" id="GO:0005814">
    <property type="term" value="C:centriole"/>
    <property type="evidence" value="ECO:0007669"/>
    <property type="project" value="TreeGrafter"/>
</dbReference>
<organism evidence="6 7">
    <name type="scientific">Trogon melanurus</name>
    <name type="common">Black-tailed trogon</name>
    <dbReference type="NCBI Taxonomy" id="56311"/>
    <lineage>
        <taxon>Eukaryota</taxon>
        <taxon>Metazoa</taxon>
        <taxon>Chordata</taxon>
        <taxon>Craniata</taxon>
        <taxon>Vertebrata</taxon>
        <taxon>Euteleostomi</taxon>
        <taxon>Archelosauria</taxon>
        <taxon>Archosauria</taxon>
        <taxon>Dinosauria</taxon>
        <taxon>Saurischia</taxon>
        <taxon>Theropoda</taxon>
        <taxon>Coelurosauria</taxon>
        <taxon>Aves</taxon>
        <taxon>Neognathae</taxon>
        <taxon>Neoaves</taxon>
        <taxon>Telluraves</taxon>
        <taxon>Coraciimorphae</taxon>
        <taxon>Trogoniformes</taxon>
        <taxon>Trogonidae</taxon>
        <taxon>Trogon</taxon>
    </lineage>
</organism>
<dbReference type="InterPro" id="IPR029299">
    <property type="entry name" value="ALMS_motif"/>
</dbReference>
<evidence type="ECO:0000256" key="1">
    <source>
        <dbReference type="ARBA" id="ARBA00004300"/>
    </source>
</evidence>
<evidence type="ECO:0000256" key="2">
    <source>
        <dbReference type="ARBA" id="ARBA00022490"/>
    </source>
</evidence>
<evidence type="ECO:0000313" key="7">
    <source>
        <dbReference type="Proteomes" id="UP000550660"/>
    </source>
</evidence>
<feature type="domain" description="ALMS motif" evidence="5">
    <location>
        <begin position="109"/>
        <end position="243"/>
    </location>
</feature>
<dbReference type="GO" id="GO:0005813">
    <property type="term" value="C:centrosome"/>
    <property type="evidence" value="ECO:0007669"/>
    <property type="project" value="UniProtKB-SubCell"/>
</dbReference>
<proteinExistence type="predicted"/>
<feature type="compositionally biased region" description="Basic and acidic residues" evidence="4">
    <location>
        <begin position="177"/>
        <end position="198"/>
    </location>
</feature>
<comment type="caution">
    <text evidence="6">The sequence shown here is derived from an EMBL/GenBank/DDBJ whole genome shotgun (WGS) entry which is preliminary data.</text>
</comment>
<gene>
    <name evidence="6" type="primary">Cep295_0</name>
    <name evidence="6" type="ORF">TROMEL_R00486</name>
</gene>
<dbReference type="GO" id="GO:0046599">
    <property type="term" value="P:regulation of centriole replication"/>
    <property type="evidence" value="ECO:0007669"/>
    <property type="project" value="TreeGrafter"/>
</dbReference>
<evidence type="ECO:0000259" key="5">
    <source>
        <dbReference type="Pfam" id="PF15309"/>
    </source>
</evidence>
<dbReference type="GO" id="GO:0005829">
    <property type="term" value="C:cytosol"/>
    <property type="evidence" value="ECO:0007669"/>
    <property type="project" value="TreeGrafter"/>
</dbReference>
<dbReference type="OrthoDB" id="6359887at2759"/>
<feature type="compositionally biased region" description="Basic and acidic residues" evidence="4">
    <location>
        <begin position="131"/>
        <end position="161"/>
    </location>
</feature>
<dbReference type="Proteomes" id="UP000550660">
    <property type="component" value="Unassembled WGS sequence"/>
</dbReference>
<evidence type="ECO:0000256" key="3">
    <source>
        <dbReference type="ARBA" id="ARBA00023212"/>
    </source>
</evidence>
<sequence>ETESGHGIMEEPELTLISSNDISLVESGLEHTNQEKMKEDEINNLSRVDQSEFNVFSEAKEFVPLTPDANYSACVRPESSSEAPSSNDSHCLSRETAAMLLDFVSTAGSLQESFLKKKKCFIQKSLRRVEEIKSKERENKKPEARPFQRAKSEKFGRRKESLPIPGGKGAAANQLKKVGEVKVSSPEDRKTGEIEMHQRTSRLYNQLAEVKIRREEKTRHETYAKNREKAREFQKKMLEKLRAKKPWK</sequence>